<dbReference type="InterPro" id="IPR051600">
    <property type="entry name" value="Beta-PGM-like"/>
</dbReference>
<dbReference type="EMBL" id="JBHUCM010000045">
    <property type="protein sequence ID" value="MFD1545052.1"/>
    <property type="molecule type" value="Genomic_DNA"/>
</dbReference>
<keyword evidence="7" id="KW-1185">Reference proteome</keyword>
<dbReference type="RefSeq" id="WP_378625439.1">
    <property type="nucleotide sequence ID" value="NZ_JBHUCM010000045.1"/>
</dbReference>
<comment type="cofactor">
    <cofactor evidence="1">
        <name>Mg(2+)</name>
        <dbReference type="ChEBI" id="CHEBI:18420"/>
    </cofactor>
</comment>
<protein>
    <submittedName>
        <fullName evidence="6">HAD family hydrolase</fullName>
    </submittedName>
</protein>
<dbReference type="Gene3D" id="1.10.150.240">
    <property type="entry name" value="Putative phosphatase, domain 2"/>
    <property type="match status" value="1"/>
</dbReference>
<evidence type="ECO:0000256" key="1">
    <source>
        <dbReference type="ARBA" id="ARBA00001946"/>
    </source>
</evidence>
<comment type="caution">
    <text evidence="6">The sequence shown here is derived from an EMBL/GenBank/DDBJ whole genome shotgun (WGS) entry which is preliminary data.</text>
</comment>
<dbReference type="InterPro" id="IPR036412">
    <property type="entry name" value="HAD-like_sf"/>
</dbReference>
<dbReference type="InterPro" id="IPR023214">
    <property type="entry name" value="HAD_sf"/>
</dbReference>
<evidence type="ECO:0000313" key="6">
    <source>
        <dbReference type="EMBL" id="MFD1545052.1"/>
    </source>
</evidence>
<evidence type="ECO:0000256" key="5">
    <source>
        <dbReference type="ARBA" id="ARBA00023277"/>
    </source>
</evidence>
<keyword evidence="6" id="KW-0378">Hydrolase</keyword>
<reference evidence="7" key="1">
    <citation type="journal article" date="2019" name="Int. J. Syst. Evol. Microbiol.">
        <title>The Global Catalogue of Microorganisms (GCM) 10K type strain sequencing project: providing services to taxonomists for standard genome sequencing and annotation.</title>
        <authorList>
            <consortium name="The Broad Institute Genomics Platform"/>
            <consortium name="The Broad Institute Genome Sequencing Center for Infectious Disease"/>
            <person name="Wu L."/>
            <person name="Ma J."/>
        </authorList>
    </citation>
    <scope>NUCLEOTIDE SEQUENCE [LARGE SCALE GENOMIC DNA]</scope>
    <source>
        <strain evidence="7">CGMCC 1.15399</strain>
    </source>
</reference>
<evidence type="ECO:0000256" key="2">
    <source>
        <dbReference type="ARBA" id="ARBA00006171"/>
    </source>
</evidence>
<dbReference type="PANTHER" id="PTHR46193:SF18">
    <property type="entry name" value="HEXITOL PHOSPHATASE B"/>
    <property type="match status" value="1"/>
</dbReference>
<evidence type="ECO:0000313" key="7">
    <source>
        <dbReference type="Proteomes" id="UP001597097"/>
    </source>
</evidence>
<gene>
    <name evidence="6" type="ORF">ACFSJ0_48980</name>
</gene>
<keyword evidence="3" id="KW-0479">Metal-binding</keyword>
<comment type="similarity">
    <text evidence="2">Belongs to the HAD-like hydrolase superfamily. CbbY/CbbZ/Gph/YieH family.</text>
</comment>
<evidence type="ECO:0000256" key="3">
    <source>
        <dbReference type="ARBA" id="ARBA00022723"/>
    </source>
</evidence>
<proteinExistence type="inferred from homology"/>
<dbReference type="SFLD" id="SFLDG01129">
    <property type="entry name" value="C1.5:_HAD__Beta-PGM__Phosphata"/>
    <property type="match status" value="1"/>
</dbReference>
<name>A0ABW4GQL2_9ACTN</name>
<dbReference type="Gene3D" id="3.40.50.1000">
    <property type="entry name" value="HAD superfamily/HAD-like"/>
    <property type="match status" value="1"/>
</dbReference>
<dbReference type="InterPro" id="IPR006439">
    <property type="entry name" value="HAD-SF_hydro_IA"/>
</dbReference>
<dbReference type="Pfam" id="PF00702">
    <property type="entry name" value="Hydrolase"/>
    <property type="match status" value="1"/>
</dbReference>
<accession>A0ABW4GQL2</accession>
<dbReference type="InterPro" id="IPR023198">
    <property type="entry name" value="PGP-like_dom2"/>
</dbReference>
<dbReference type="Proteomes" id="UP001597097">
    <property type="component" value="Unassembled WGS sequence"/>
</dbReference>
<dbReference type="SFLD" id="SFLDS00003">
    <property type="entry name" value="Haloacid_Dehalogenase"/>
    <property type="match status" value="1"/>
</dbReference>
<keyword evidence="4" id="KW-0460">Magnesium</keyword>
<evidence type="ECO:0000256" key="4">
    <source>
        <dbReference type="ARBA" id="ARBA00022842"/>
    </source>
</evidence>
<dbReference type="PANTHER" id="PTHR46193">
    <property type="entry name" value="6-PHOSPHOGLUCONATE PHOSPHATASE"/>
    <property type="match status" value="1"/>
</dbReference>
<keyword evidence="5" id="KW-0119">Carbohydrate metabolism</keyword>
<dbReference type="SUPFAM" id="SSF56784">
    <property type="entry name" value="HAD-like"/>
    <property type="match status" value="1"/>
</dbReference>
<dbReference type="GO" id="GO:0016787">
    <property type="term" value="F:hydrolase activity"/>
    <property type="evidence" value="ECO:0007669"/>
    <property type="project" value="UniProtKB-KW"/>
</dbReference>
<feature type="non-terminal residue" evidence="6">
    <location>
        <position position="259"/>
    </location>
</feature>
<organism evidence="6 7">
    <name type="scientific">Nonomuraea guangzhouensis</name>
    <dbReference type="NCBI Taxonomy" id="1291555"/>
    <lineage>
        <taxon>Bacteria</taxon>
        <taxon>Bacillati</taxon>
        <taxon>Actinomycetota</taxon>
        <taxon>Actinomycetes</taxon>
        <taxon>Streptosporangiales</taxon>
        <taxon>Streptosporangiaceae</taxon>
        <taxon>Nonomuraea</taxon>
    </lineage>
</organism>
<dbReference type="NCBIfam" id="TIGR01509">
    <property type="entry name" value="HAD-SF-IA-v3"/>
    <property type="match status" value="1"/>
</dbReference>
<sequence length="259" mass="28246">MATGGFDGAIFDVDGVLVDSPHERAWKDALRELMEGDWADIREHTTWSEDAFTPQVYQRVISGKPRTAGALAALEHFQFPDPQARTQTYAARKQAFIVRLIEARQFTAYPDALRFVMAVRDLGIPAAAASSSKNADRFLKHIHLDTFAQQEGLTYDFVHPGLTLLDFFDADLSGRDLARGKPDPEIFLTAAAELKAAPERCFVVEDAVSGIRAAKAGKMAALGVARADDQQLLTAAHADLEVTTLDEVVGLADIFVTAT</sequence>